<keyword evidence="1" id="KW-1133">Transmembrane helix</keyword>
<dbReference type="RefSeq" id="WP_253654044.1">
    <property type="nucleotide sequence ID" value="NZ_BAAAOE010000003.1"/>
</dbReference>
<evidence type="ECO:0000256" key="2">
    <source>
        <dbReference type="SAM" id="MobiDB-lite"/>
    </source>
</evidence>
<comment type="subcellular location">
    <subcellularLocation>
        <location evidence="1">Cell membrane</location>
        <topology evidence="1">Multi-pass membrane protein</topology>
    </subcellularLocation>
</comment>
<dbReference type="NCBIfam" id="TIGR00697">
    <property type="entry name" value="queuosine precursor transporter"/>
    <property type="match status" value="1"/>
</dbReference>
<sequence>MTTAKSGRPVPHTDDDRRAQSPVGPAFATLSSPYFPYLVALFVGVMIISNITGTKGVLLFPSLSFDAGPLSMNGLVTDGAFYLFPLAYVLGDVISEVYGFRAMRRVILSGFGVLLLASLCFWITIELPAADFYDGQQAFRTVAGVVPQFLLAGLSGYVVGEFLNSYVMVKMKARSGERRLWARLISSTIVGEFADTLVFCSIAASALGISRWQDFVNYTVVGFVWKTLVEVAVMPITYAVCARLKKAEPTYQEALAARLPQQ</sequence>
<feature type="transmembrane region" description="Helical" evidence="1">
    <location>
        <begin position="215"/>
        <end position="241"/>
    </location>
</feature>
<evidence type="ECO:0000313" key="4">
    <source>
        <dbReference type="Proteomes" id="UP001205740"/>
    </source>
</evidence>
<proteinExistence type="inferred from homology"/>
<reference evidence="3 4" key="1">
    <citation type="submission" date="2022-06" db="EMBL/GenBank/DDBJ databases">
        <title>Genomic Encyclopedia of Archaeal and Bacterial Type Strains, Phase II (KMG-II): from individual species to whole genera.</title>
        <authorList>
            <person name="Goeker M."/>
        </authorList>
    </citation>
    <scope>NUCLEOTIDE SEQUENCE [LARGE SCALE GENOMIC DNA]</scope>
    <source>
        <strain evidence="3 4">DSM 45037</strain>
    </source>
</reference>
<gene>
    <name evidence="3" type="ORF">LX12_001637</name>
</gene>
<feature type="transmembrane region" description="Helical" evidence="1">
    <location>
        <begin position="145"/>
        <end position="163"/>
    </location>
</feature>
<dbReference type="HAMAP" id="MF_02088">
    <property type="entry name" value="Q_prec_transport"/>
    <property type="match status" value="1"/>
</dbReference>
<dbReference type="PANTHER" id="PTHR34300">
    <property type="entry name" value="QUEUOSINE PRECURSOR TRANSPORTER-RELATED"/>
    <property type="match status" value="1"/>
</dbReference>
<comment type="caution">
    <text evidence="3">The sequence shown here is derived from an EMBL/GenBank/DDBJ whole genome shotgun (WGS) entry which is preliminary data.</text>
</comment>
<dbReference type="InterPro" id="IPR003744">
    <property type="entry name" value="YhhQ"/>
</dbReference>
<feature type="transmembrane region" description="Helical" evidence="1">
    <location>
        <begin position="184"/>
        <end position="209"/>
    </location>
</feature>
<dbReference type="EMBL" id="JAMTCG010000003">
    <property type="protein sequence ID" value="MCP2160450.1"/>
    <property type="molecule type" value="Genomic_DNA"/>
</dbReference>
<keyword evidence="4" id="KW-1185">Reference proteome</keyword>
<keyword evidence="1" id="KW-0472">Membrane</keyword>
<dbReference type="Pfam" id="PF02592">
    <property type="entry name" value="Vut_1"/>
    <property type="match status" value="1"/>
</dbReference>
<feature type="transmembrane region" description="Helical" evidence="1">
    <location>
        <begin position="37"/>
        <end position="60"/>
    </location>
</feature>
<dbReference type="PANTHER" id="PTHR34300:SF2">
    <property type="entry name" value="QUEUOSINE PRECURSOR TRANSPORTER-RELATED"/>
    <property type="match status" value="1"/>
</dbReference>
<evidence type="ECO:0000313" key="3">
    <source>
        <dbReference type="EMBL" id="MCP2160450.1"/>
    </source>
</evidence>
<organism evidence="3 4">
    <name type="scientific">Williamsia serinedens</name>
    <dbReference type="NCBI Taxonomy" id="391736"/>
    <lineage>
        <taxon>Bacteria</taxon>
        <taxon>Bacillati</taxon>
        <taxon>Actinomycetota</taxon>
        <taxon>Actinomycetes</taxon>
        <taxon>Mycobacteriales</taxon>
        <taxon>Nocardiaceae</taxon>
        <taxon>Williamsia</taxon>
    </lineage>
</organism>
<comment type="similarity">
    <text evidence="1">Belongs to the vitamin uptake transporter (VUT/ECF) (TC 2.A.88) family. Q precursor transporter subfamily.</text>
</comment>
<feature type="transmembrane region" description="Helical" evidence="1">
    <location>
        <begin position="80"/>
        <end position="99"/>
    </location>
</feature>
<feature type="transmembrane region" description="Helical" evidence="1">
    <location>
        <begin position="106"/>
        <end position="125"/>
    </location>
</feature>
<evidence type="ECO:0000256" key="1">
    <source>
        <dbReference type="HAMAP-Rule" id="MF_02088"/>
    </source>
</evidence>
<comment type="function">
    <text evidence="1">Involved in the import of queuosine (Q) precursors, required for Q precursor salvage.</text>
</comment>
<keyword evidence="1" id="KW-1003">Cell membrane</keyword>
<keyword evidence="1" id="KW-0813">Transport</keyword>
<keyword evidence="1" id="KW-0812">Transmembrane</keyword>
<feature type="region of interest" description="Disordered" evidence="2">
    <location>
        <begin position="1"/>
        <end position="20"/>
    </location>
</feature>
<protein>
    <recommendedName>
        <fullName evidence="1">Probable queuosine precursor transporter</fullName>
        <shortName evidence="1">Q precursor transporter</shortName>
    </recommendedName>
</protein>
<dbReference type="Proteomes" id="UP001205740">
    <property type="component" value="Unassembled WGS sequence"/>
</dbReference>
<name>A0ABT1H1D2_9NOCA</name>
<accession>A0ABT1H1D2</accession>